<proteinExistence type="predicted"/>
<organism evidence="1">
    <name type="scientific">Arundo donax</name>
    <name type="common">Giant reed</name>
    <name type="synonym">Donax arundinaceus</name>
    <dbReference type="NCBI Taxonomy" id="35708"/>
    <lineage>
        <taxon>Eukaryota</taxon>
        <taxon>Viridiplantae</taxon>
        <taxon>Streptophyta</taxon>
        <taxon>Embryophyta</taxon>
        <taxon>Tracheophyta</taxon>
        <taxon>Spermatophyta</taxon>
        <taxon>Magnoliopsida</taxon>
        <taxon>Liliopsida</taxon>
        <taxon>Poales</taxon>
        <taxon>Poaceae</taxon>
        <taxon>PACMAD clade</taxon>
        <taxon>Arundinoideae</taxon>
        <taxon>Arundineae</taxon>
        <taxon>Arundo</taxon>
    </lineage>
</organism>
<accession>A0A0A9C4Y9</accession>
<name>A0A0A9C4Y9_ARUDO</name>
<reference evidence="1" key="2">
    <citation type="journal article" date="2015" name="Data Brief">
        <title>Shoot transcriptome of the giant reed, Arundo donax.</title>
        <authorList>
            <person name="Barrero R.A."/>
            <person name="Guerrero F.D."/>
            <person name="Moolhuijzen P."/>
            <person name="Goolsby J.A."/>
            <person name="Tidwell J."/>
            <person name="Bellgard S.E."/>
            <person name="Bellgard M.I."/>
        </authorList>
    </citation>
    <scope>NUCLEOTIDE SEQUENCE</scope>
    <source>
        <tissue evidence="1">Shoot tissue taken approximately 20 cm above the soil surface</tissue>
    </source>
</reference>
<evidence type="ECO:0000313" key="1">
    <source>
        <dbReference type="EMBL" id="JAD69523.1"/>
    </source>
</evidence>
<dbReference type="EMBL" id="GBRH01228372">
    <property type="protein sequence ID" value="JAD69523.1"/>
    <property type="molecule type" value="Transcribed_RNA"/>
</dbReference>
<dbReference type="AlphaFoldDB" id="A0A0A9C4Y9"/>
<reference evidence="1" key="1">
    <citation type="submission" date="2014-09" db="EMBL/GenBank/DDBJ databases">
        <authorList>
            <person name="Magalhaes I.L.F."/>
            <person name="Oliveira U."/>
            <person name="Santos F.R."/>
            <person name="Vidigal T.H.D.A."/>
            <person name="Brescovit A.D."/>
            <person name="Santos A.J."/>
        </authorList>
    </citation>
    <scope>NUCLEOTIDE SEQUENCE</scope>
    <source>
        <tissue evidence="1">Shoot tissue taken approximately 20 cm above the soil surface</tissue>
    </source>
</reference>
<protein>
    <submittedName>
        <fullName evidence="1">Uncharacterized protein</fullName>
    </submittedName>
</protein>
<sequence>MWQDVNDRYLLLILRECWTVCIS</sequence>